<keyword evidence="3" id="KW-1185">Reference proteome</keyword>
<feature type="compositionally biased region" description="Basic and acidic residues" evidence="1">
    <location>
        <begin position="106"/>
        <end position="117"/>
    </location>
</feature>
<comment type="caution">
    <text evidence="2">The sequence shown here is derived from an EMBL/GenBank/DDBJ whole genome shotgun (WGS) entry which is preliminary data.</text>
</comment>
<feature type="compositionally biased region" description="Polar residues" evidence="1">
    <location>
        <begin position="91"/>
        <end position="105"/>
    </location>
</feature>
<feature type="region of interest" description="Disordered" evidence="1">
    <location>
        <begin position="1"/>
        <end position="29"/>
    </location>
</feature>
<evidence type="ECO:0000313" key="3">
    <source>
        <dbReference type="Proteomes" id="UP000821853"/>
    </source>
</evidence>
<dbReference type="Proteomes" id="UP000821853">
    <property type="component" value="Chromosome 9"/>
</dbReference>
<sequence>MCIQENQDCFFDPDEDSSPSESASQPRVLEKNRDYECTGLAVRVASHFHGVAGRRPGTASPACQTADGCCLAPSRPCHRRCQAEPAGEPSATPTSKGERSALSTAETRKGRFLEGVC</sequence>
<proteinExistence type="predicted"/>
<evidence type="ECO:0000313" key="2">
    <source>
        <dbReference type="EMBL" id="KAH9380865.1"/>
    </source>
</evidence>
<evidence type="ECO:0000256" key="1">
    <source>
        <dbReference type="SAM" id="MobiDB-lite"/>
    </source>
</evidence>
<dbReference type="VEuPathDB" id="VectorBase:HLOH_042588"/>
<gene>
    <name evidence="2" type="ORF">HPB48_012487</name>
</gene>
<reference evidence="2 3" key="1">
    <citation type="journal article" date="2020" name="Cell">
        <title>Large-Scale Comparative Analyses of Tick Genomes Elucidate Their Genetic Diversity and Vector Capacities.</title>
        <authorList>
            <consortium name="Tick Genome and Microbiome Consortium (TIGMIC)"/>
            <person name="Jia N."/>
            <person name="Wang J."/>
            <person name="Shi W."/>
            <person name="Du L."/>
            <person name="Sun Y."/>
            <person name="Zhan W."/>
            <person name="Jiang J.F."/>
            <person name="Wang Q."/>
            <person name="Zhang B."/>
            <person name="Ji P."/>
            <person name="Bell-Sakyi L."/>
            <person name="Cui X.M."/>
            <person name="Yuan T.T."/>
            <person name="Jiang B.G."/>
            <person name="Yang W.F."/>
            <person name="Lam T.T."/>
            <person name="Chang Q.C."/>
            <person name="Ding S.J."/>
            <person name="Wang X.J."/>
            <person name="Zhu J.G."/>
            <person name="Ruan X.D."/>
            <person name="Zhao L."/>
            <person name="Wei J.T."/>
            <person name="Ye R.Z."/>
            <person name="Que T.C."/>
            <person name="Du C.H."/>
            <person name="Zhou Y.H."/>
            <person name="Cheng J.X."/>
            <person name="Dai P.F."/>
            <person name="Guo W.B."/>
            <person name="Han X.H."/>
            <person name="Huang E.J."/>
            <person name="Li L.F."/>
            <person name="Wei W."/>
            <person name="Gao Y.C."/>
            <person name="Liu J.Z."/>
            <person name="Shao H.Z."/>
            <person name="Wang X."/>
            <person name="Wang C.C."/>
            <person name="Yang T.C."/>
            <person name="Huo Q.B."/>
            <person name="Li W."/>
            <person name="Chen H.Y."/>
            <person name="Chen S.E."/>
            <person name="Zhou L.G."/>
            <person name="Ni X.B."/>
            <person name="Tian J.H."/>
            <person name="Sheng Y."/>
            <person name="Liu T."/>
            <person name="Pan Y.S."/>
            <person name="Xia L.Y."/>
            <person name="Li J."/>
            <person name="Zhao F."/>
            <person name="Cao W.C."/>
        </authorList>
    </citation>
    <scope>NUCLEOTIDE SEQUENCE [LARGE SCALE GENOMIC DNA]</scope>
    <source>
        <strain evidence="2">HaeL-2018</strain>
    </source>
</reference>
<dbReference type="EMBL" id="JABSTR010000011">
    <property type="protein sequence ID" value="KAH9380865.1"/>
    <property type="molecule type" value="Genomic_DNA"/>
</dbReference>
<protein>
    <submittedName>
        <fullName evidence="2">Uncharacterized protein</fullName>
    </submittedName>
</protein>
<organism evidence="2 3">
    <name type="scientific">Haemaphysalis longicornis</name>
    <name type="common">Bush tick</name>
    <dbReference type="NCBI Taxonomy" id="44386"/>
    <lineage>
        <taxon>Eukaryota</taxon>
        <taxon>Metazoa</taxon>
        <taxon>Ecdysozoa</taxon>
        <taxon>Arthropoda</taxon>
        <taxon>Chelicerata</taxon>
        <taxon>Arachnida</taxon>
        <taxon>Acari</taxon>
        <taxon>Parasitiformes</taxon>
        <taxon>Ixodida</taxon>
        <taxon>Ixodoidea</taxon>
        <taxon>Ixodidae</taxon>
        <taxon>Haemaphysalinae</taxon>
        <taxon>Haemaphysalis</taxon>
    </lineage>
</organism>
<dbReference type="AlphaFoldDB" id="A0A9J6H1K2"/>
<name>A0A9J6H1K2_HAELO</name>
<accession>A0A9J6H1K2</accession>
<feature type="region of interest" description="Disordered" evidence="1">
    <location>
        <begin position="79"/>
        <end position="117"/>
    </location>
</feature>